<name>A0A1Y1XMH0_9FUNG</name>
<dbReference type="Proteomes" id="UP000193944">
    <property type="component" value="Unassembled WGS sequence"/>
</dbReference>
<comment type="caution">
    <text evidence="4">The sequence shown here is derived from an EMBL/GenBank/DDBJ whole genome shotgun (WGS) entry which is preliminary data.</text>
</comment>
<evidence type="ECO:0000313" key="5">
    <source>
        <dbReference type="Proteomes" id="UP000193944"/>
    </source>
</evidence>
<protein>
    <recommendedName>
        <fullName evidence="3">Calponin-homology (CH) domain-containing protein</fullName>
    </recommendedName>
</protein>
<dbReference type="GO" id="GO:0051017">
    <property type="term" value="P:actin filament bundle assembly"/>
    <property type="evidence" value="ECO:0007669"/>
    <property type="project" value="InterPro"/>
</dbReference>
<reference evidence="4 5" key="2">
    <citation type="submission" date="2016-08" db="EMBL/GenBank/DDBJ databases">
        <title>Pervasive Adenine N6-methylation of Active Genes in Fungi.</title>
        <authorList>
            <consortium name="DOE Joint Genome Institute"/>
            <person name="Mondo S.J."/>
            <person name="Dannebaum R.O."/>
            <person name="Kuo R.C."/>
            <person name="Labutti K."/>
            <person name="Haridas S."/>
            <person name="Kuo A."/>
            <person name="Salamov A."/>
            <person name="Ahrendt S.R."/>
            <person name="Lipzen A."/>
            <person name="Sullivan W."/>
            <person name="Andreopoulos W.B."/>
            <person name="Clum A."/>
            <person name="Lindquist E."/>
            <person name="Daum C."/>
            <person name="Ramamoorthy G.K."/>
            <person name="Gryganskyi A."/>
            <person name="Culley D."/>
            <person name="Magnuson J.K."/>
            <person name="James T.Y."/>
            <person name="O'Malley M.A."/>
            <person name="Stajich J.E."/>
            <person name="Spatafora J.W."/>
            <person name="Visel A."/>
            <person name="Grigoriev I.V."/>
        </authorList>
    </citation>
    <scope>NUCLEOTIDE SEQUENCE [LARGE SCALE GENOMIC DNA]</scope>
    <source>
        <strain evidence="4 5">S4</strain>
    </source>
</reference>
<gene>
    <name evidence="4" type="ORF">BCR32DRAFT_240618</name>
</gene>
<dbReference type="PANTHER" id="PTHR19961">
    <property type="entry name" value="FIMBRIN/PLASTIN"/>
    <property type="match status" value="1"/>
</dbReference>
<dbReference type="InterPro" id="IPR001715">
    <property type="entry name" value="CH_dom"/>
</dbReference>
<sequence length="164" mass="18617">MLSQRRIFSTVPAANTLTPPKKNDSFHAIDETELNAYVDWIKSKLKDDKDVKDLLPRILDTQNDDPNRTDGKIDLFEALKSGVLLVKLINDAIPGAIDESLIIPNPKIAVHMYENHSIVLETAKRYGLQLWNIGPQDIMRGIPHLCLGLVWQIIKVYIYICVDK</sequence>
<dbReference type="EMBL" id="MCFG01000015">
    <property type="protein sequence ID" value="ORX86903.1"/>
    <property type="molecule type" value="Genomic_DNA"/>
</dbReference>
<dbReference type="SUPFAM" id="SSF47576">
    <property type="entry name" value="Calponin-homology domain, CH-domain"/>
    <property type="match status" value="1"/>
</dbReference>
<dbReference type="Gene3D" id="1.10.418.10">
    <property type="entry name" value="Calponin-like domain"/>
    <property type="match status" value="1"/>
</dbReference>
<reference evidence="4 5" key="1">
    <citation type="submission" date="2016-08" db="EMBL/GenBank/DDBJ databases">
        <title>A Parts List for Fungal Cellulosomes Revealed by Comparative Genomics.</title>
        <authorList>
            <consortium name="DOE Joint Genome Institute"/>
            <person name="Haitjema C.H."/>
            <person name="Gilmore S.P."/>
            <person name="Henske J.K."/>
            <person name="Solomon K.V."/>
            <person name="De Groot R."/>
            <person name="Kuo A."/>
            <person name="Mondo S.J."/>
            <person name="Salamov A.A."/>
            <person name="Labutti K."/>
            <person name="Zhao Z."/>
            <person name="Chiniquy J."/>
            <person name="Barry K."/>
            <person name="Brewer H.M."/>
            <person name="Purvine S.O."/>
            <person name="Wright A.T."/>
            <person name="Boxma B."/>
            <person name="Van Alen T."/>
            <person name="Hackstein J.H."/>
            <person name="Baker S.E."/>
            <person name="Grigoriev I.V."/>
            <person name="O'Malley M.A."/>
        </authorList>
    </citation>
    <scope>NUCLEOTIDE SEQUENCE [LARGE SCALE GENOMIC DNA]</scope>
    <source>
        <strain evidence="4 5">S4</strain>
    </source>
</reference>
<evidence type="ECO:0000256" key="1">
    <source>
        <dbReference type="ARBA" id="ARBA00022737"/>
    </source>
</evidence>
<dbReference type="GO" id="GO:0005884">
    <property type="term" value="C:actin filament"/>
    <property type="evidence" value="ECO:0007669"/>
    <property type="project" value="TreeGrafter"/>
</dbReference>
<keyword evidence="5" id="KW-1185">Reference proteome</keyword>
<dbReference type="GO" id="GO:0051015">
    <property type="term" value="F:actin filament binding"/>
    <property type="evidence" value="ECO:0007669"/>
    <property type="project" value="InterPro"/>
</dbReference>
<evidence type="ECO:0000259" key="3">
    <source>
        <dbReference type="PROSITE" id="PS50021"/>
    </source>
</evidence>
<dbReference type="CDD" id="cd21217">
    <property type="entry name" value="CH_PLS_FIM_rpt1"/>
    <property type="match status" value="1"/>
</dbReference>
<keyword evidence="2" id="KW-0009">Actin-binding</keyword>
<dbReference type="OrthoDB" id="10017054at2759"/>
<accession>A0A1Y1XMH0</accession>
<dbReference type="InterPro" id="IPR039959">
    <property type="entry name" value="Fimbrin/Plastin"/>
</dbReference>
<evidence type="ECO:0000313" key="4">
    <source>
        <dbReference type="EMBL" id="ORX86903.1"/>
    </source>
</evidence>
<dbReference type="GO" id="GO:0051639">
    <property type="term" value="P:actin filament network formation"/>
    <property type="evidence" value="ECO:0007669"/>
    <property type="project" value="TreeGrafter"/>
</dbReference>
<dbReference type="GO" id="GO:0032432">
    <property type="term" value="C:actin filament bundle"/>
    <property type="evidence" value="ECO:0007669"/>
    <property type="project" value="TreeGrafter"/>
</dbReference>
<keyword evidence="1" id="KW-0677">Repeat</keyword>
<evidence type="ECO:0000256" key="2">
    <source>
        <dbReference type="ARBA" id="ARBA00023203"/>
    </source>
</evidence>
<organism evidence="4 5">
    <name type="scientific">Anaeromyces robustus</name>
    <dbReference type="NCBI Taxonomy" id="1754192"/>
    <lineage>
        <taxon>Eukaryota</taxon>
        <taxon>Fungi</taxon>
        <taxon>Fungi incertae sedis</taxon>
        <taxon>Chytridiomycota</taxon>
        <taxon>Chytridiomycota incertae sedis</taxon>
        <taxon>Neocallimastigomycetes</taxon>
        <taxon>Neocallimastigales</taxon>
        <taxon>Neocallimastigaceae</taxon>
        <taxon>Anaeromyces</taxon>
    </lineage>
</organism>
<dbReference type="PANTHER" id="PTHR19961:SF18">
    <property type="entry name" value="FI19014P1"/>
    <property type="match status" value="1"/>
</dbReference>
<dbReference type="PROSITE" id="PS50021">
    <property type="entry name" value="CH"/>
    <property type="match status" value="1"/>
</dbReference>
<proteinExistence type="predicted"/>
<dbReference type="AlphaFoldDB" id="A0A1Y1XMH0"/>
<dbReference type="SMART" id="SM00033">
    <property type="entry name" value="CH"/>
    <property type="match status" value="1"/>
</dbReference>
<dbReference type="InterPro" id="IPR036872">
    <property type="entry name" value="CH_dom_sf"/>
</dbReference>
<dbReference type="STRING" id="1754192.A0A1Y1XMH0"/>
<dbReference type="GO" id="GO:0005737">
    <property type="term" value="C:cytoplasm"/>
    <property type="evidence" value="ECO:0007669"/>
    <property type="project" value="TreeGrafter"/>
</dbReference>
<feature type="domain" description="Calponin-homology (CH)" evidence="3">
    <location>
        <begin position="31"/>
        <end position="158"/>
    </location>
</feature>
<dbReference type="Pfam" id="PF00307">
    <property type="entry name" value="CH"/>
    <property type="match status" value="1"/>
</dbReference>